<evidence type="ECO:0008006" key="4">
    <source>
        <dbReference type="Google" id="ProtNLM"/>
    </source>
</evidence>
<organism evidence="2 3">
    <name type="scientific">Drechslerella dactyloides</name>
    <name type="common">Nematode-trapping fungus</name>
    <name type="synonym">Arthrobotrys dactyloides</name>
    <dbReference type="NCBI Taxonomy" id="74499"/>
    <lineage>
        <taxon>Eukaryota</taxon>
        <taxon>Fungi</taxon>
        <taxon>Dikarya</taxon>
        <taxon>Ascomycota</taxon>
        <taxon>Pezizomycotina</taxon>
        <taxon>Orbiliomycetes</taxon>
        <taxon>Orbiliales</taxon>
        <taxon>Orbiliaceae</taxon>
        <taxon>Drechslerella</taxon>
    </lineage>
</organism>
<protein>
    <recommendedName>
        <fullName evidence="4">UBZ4-type domain-containing protein</fullName>
    </recommendedName>
</protein>
<dbReference type="EMBL" id="JAQGDS010000005">
    <property type="protein sequence ID" value="KAJ6260580.1"/>
    <property type="molecule type" value="Genomic_DNA"/>
</dbReference>
<dbReference type="Pfam" id="PF09962">
    <property type="entry name" value="DUF2196"/>
    <property type="match status" value="1"/>
</dbReference>
<proteinExistence type="predicted"/>
<dbReference type="PANTHER" id="PTHR40069">
    <property type="entry name" value="YWBE PROTEIN"/>
    <property type="match status" value="1"/>
</dbReference>
<accession>A0AAD6IZU3</accession>
<keyword evidence="3" id="KW-1185">Reference proteome</keyword>
<dbReference type="Proteomes" id="UP001221413">
    <property type="component" value="Unassembled WGS sequence"/>
</dbReference>
<comment type="caution">
    <text evidence="2">The sequence shown here is derived from an EMBL/GenBank/DDBJ whole genome shotgun (WGS) entry which is preliminary data.</text>
</comment>
<dbReference type="PANTHER" id="PTHR40069:SF1">
    <property type="entry name" value="YWBE PROTEIN"/>
    <property type="match status" value="1"/>
</dbReference>
<dbReference type="NCBIfam" id="TIGR03833">
    <property type="entry name" value="YwbE family protein"/>
    <property type="match status" value="1"/>
</dbReference>
<name>A0AAD6IZU3_DREDA</name>
<feature type="region of interest" description="Disordered" evidence="1">
    <location>
        <begin position="66"/>
        <end position="183"/>
    </location>
</feature>
<evidence type="ECO:0000256" key="1">
    <source>
        <dbReference type="SAM" id="MobiDB-lite"/>
    </source>
</evidence>
<evidence type="ECO:0000313" key="3">
    <source>
        <dbReference type="Proteomes" id="UP001221413"/>
    </source>
</evidence>
<evidence type="ECO:0000313" key="2">
    <source>
        <dbReference type="EMBL" id="KAJ6260580.1"/>
    </source>
</evidence>
<gene>
    <name evidence="2" type="ORF">Dda_4806</name>
</gene>
<dbReference type="InterPro" id="IPR019240">
    <property type="entry name" value="DUF2196"/>
</dbReference>
<dbReference type="AlphaFoldDB" id="A0AAD6IZU3"/>
<sequence>MPVPPHAALSPNTPVAIILKQDQPTGRQVTGLVSQILTRGDHPRGVKVRLTDGRVGRVQRVLDAVPSNTTTNIPASVPVDDSERAGAGAFDGGYDHHDKGATATSPTRGGRRGRGDRGRGRGGKPWREAAGPAPRNGDGEERADAAFDLTAFIKDGRGKGGKRRQSQQSQQGATGGDSVPEVGTVRCPVCGEFEGDERAVQHHVESHFS</sequence>
<reference evidence="2" key="1">
    <citation type="submission" date="2023-01" db="EMBL/GenBank/DDBJ databases">
        <title>The chitinases involved in constricting ring structure development in the nematode-trapping fungus Drechslerella dactyloides.</title>
        <authorList>
            <person name="Wang R."/>
            <person name="Zhang L."/>
            <person name="Tang P."/>
            <person name="Li S."/>
            <person name="Liang L."/>
        </authorList>
    </citation>
    <scope>NUCLEOTIDE SEQUENCE</scope>
    <source>
        <strain evidence="2">YMF1.00031</strain>
    </source>
</reference>